<evidence type="ECO:0000256" key="2">
    <source>
        <dbReference type="ARBA" id="ARBA00023015"/>
    </source>
</evidence>
<protein>
    <recommendedName>
        <fullName evidence="8">Bromo domain-containing protein</fullName>
    </recommendedName>
</protein>
<dbReference type="GO" id="GO:0046695">
    <property type="term" value="C:SLIK (SAGA-like) complex"/>
    <property type="evidence" value="ECO:0007669"/>
    <property type="project" value="InterPro"/>
</dbReference>
<gene>
    <name evidence="9" type="ORF">BOTBODRAFT_34839</name>
</gene>
<dbReference type="GO" id="GO:0006357">
    <property type="term" value="P:regulation of transcription by RNA polymerase II"/>
    <property type="evidence" value="ECO:0007669"/>
    <property type="project" value="TreeGrafter"/>
</dbReference>
<proteinExistence type="predicted"/>
<evidence type="ECO:0000313" key="9">
    <source>
        <dbReference type="EMBL" id="KDQ11985.1"/>
    </source>
</evidence>
<accession>A0A067MBB2</accession>
<evidence type="ECO:0000259" key="8">
    <source>
        <dbReference type="PROSITE" id="PS50014"/>
    </source>
</evidence>
<name>A0A067MBB2_BOTB1</name>
<keyword evidence="2" id="KW-0805">Transcription regulation</keyword>
<feature type="domain" description="Bromo" evidence="8">
    <location>
        <begin position="53"/>
        <end position="123"/>
    </location>
</feature>
<dbReference type="Pfam" id="PF00439">
    <property type="entry name" value="Bromodomain"/>
    <property type="match status" value="1"/>
</dbReference>
<evidence type="ECO:0000256" key="6">
    <source>
        <dbReference type="PROSITE-ProRule" id="PRU00035"/>
    </source>
</evidence>
<feature type="region of interest" description="Disordered" evidence="7">
    <location>
        <begin position="148"/>
        <end position="212"/>
    </location>
</feature>
<reference evidence="10" key="1">
    <citation type="journal article" date="2014" name="Proc. Natl. Acad. Sci. U.S.A.">
        <title>Extensive sampling of basidiomycete genomes demonstrates inadequacy of the white-rot/brown-rot paradigm for wood decay fungi.</title>
        <authorList>
            <person name="Riley R."/>
            <person name="Salamov A.A."/>
            <person name="Brown D.W."/>
            <person name="Nagy L.G."/>
            <person name="Floudas D."/>
            <person name="Held B.W."/>
            <person name="Levasseur A."/>
            <person name="Lombard V."/>
            <person name="Morin E."/>
            <person name="Otillar R."/>
            <person name="Lindquist E.A."/>
            <person name="Sun H."/>
            <person name="LaButti K.M."/>
            <person name="Schmutz J."/>
            <person name="Jabbour D."/>
            <person name="Luo H."/>
            <person name="Baker S.E."/>
            <person name="Pisabarro A.G."/>
            <person name="Walton J.D."/>
            <person name="Blanchette R.A."/>
            <person name="Henrissat B."/>
            <person name="Martin F."/>
            <person name="Cullen D."/>
            <person name="Hibbett D.S."/>
            <person name="Grigoriev I.V."/>
        </authorList>
    </citation>
    <scope>NUCLEOTIDE SEQUENCE [LARGE SCALE GENOMIC DNA]</scope>
    <source>
        <strain evidence="10">FD-172 SS1</strain>
    </source>
</reference>
<evidence type="ECO:0000256" key="1">
    <source>
        <dbReference type="ARBA" id="ARBA00004123"/>
    </source>
</evidence>
<dbReference type="InterPro" id="IPR001487">
    <property type="entry name" value="Bromodomain"/>
</dbReference>
<dbReference type="PANTHER" id="PTHR47343:SF1">
    <property type="entry name" value="TRANSCRIPTIONAL ACTIVATOR SPT7"/>
    <property type="match status" value="1"/>
</dbReference>
<dbReference type="GO" id="GO:0000124">
    <property type="term" value="C:SAGA complex"/>
    <property type="evidence" value="ECO:0007669"/>
    <property type="project" value="InterPro"/>
</dbReference>
<dbReference type="InterPro" id="IPR006565">
    <property type="entry name" value="BTP"/>
</dbReference>
<dbReference type="GO" id="GO:0006325">
    <property type="term" value="P:chromatin organization"/>
    <property type="evidence" value="ECO:0007669"/>
    <property type="project" value="UniProtKB-ARBA"/>
</dbReference>
<dbReference type="EMBL" id="KL198053">
    <property type="protein sequence ID" value="KDQ11985.1"/>
    <property type="molecule type" value="Genomic_DNA"/>
</dbReference>
<dbReference type="GO" id="GO:0005634">
    <property type="term" value="C:nucleus"/>
    <property type="evidence" value="ECO:0007669"/>
    <property type="project" value="UniProtKB-SubCell"/>
</dbReference>
<dbReference type="SMART" id="SM00576">
    <property type="entry name" value="BTP"/>
    <property type="match status" value="1"/>
</dbReference>
<dbReference type="FunCoup" id="A0A067MBB2">
    <property type="interactions" value="20"/>
</dbReference>
<dbReference type="SUPFAM" id="SSF47370">
    <property type="entry name" value="Bromodomain"/>
    <property type="match status" value="1"/>
</dbReference>
<dbReference type="InParanoid" id="A0A067MBB2"/>
<evidence type="ECO:0000256" key="3">
    <source>
        <dbReference type="ARBA" id="ARBA00023117"/>
    </source>
</evidence>
<dbReference type="SMART" id="SM00297">
    <property type="entry name" value="BROMO"/>
    <property type="match status" value="1"/>
</dbReference>
<comment type="subcellular location">
    <subcellularLocation>
        <location evidence="1">Nucleus</location>
    </subcellularLocation>
</comment>
<evidence type="ECO:0000313" key="10">
    <source>
        <dbReference type="Proteomes" id="UP000027195"/>
    </source>
</evidence>
<dbReference type="PRINTS" id="PR00503">
    <property type="entry name" value="BROMODOMAIN"/>
</dbReference>
<keyword evidence="4" id="KW-0804">Transcription</keyword>
<dbReference type="CDD" id="cd22927">
    <property type="entry name" value="HFD_SPT7"/>
    <property type="match status" value="1"/>
</dbReference>
<organism evidence="9 10">
    <name type="scientific">Botryobasidium botryosum (strain FD-172 SS1)</name>
    <dbReference type="NCBI Taxonomy" id="930990"/>
    <lineage>
        <taxon>Eukaryota</taxon>
        <taxon>Fungi</taxon>
        <taxon>Dikarya</taxon>
        <taxon>Basidiomycota</taxon>
        <taxon>Agaricomycotina</taxon>
        <taxon>Agaricomycetes</taxon>
        <taxon>Cantharellales</taxon>
        <taxon>Botryobasidiaceae</taxon>
        <taxon>Botryobasidium</taxon>
    </lineage>
</organism>
<sequence>MKHLINSLDNRRLKIPVPTDELKQLLTDVRDTQDAKGPENFYDTLEKVLNELRSTEHAHAFLKPVRRSEAPGYDKVVHHPMDLGTMLRKCKGHVYKNKKEFADDLNLIWDNCLLYNTDPAHQLRKDANFMRRKADHVLERITDRNERPPPVVLNISEENSPADPPAMRPPVSHKIKLKQPNGLKSARGVNGAYGDGSNGATNGKLTNGHHAAPGINGHTMVNGINGDHEDITRVRGSPPKRSAQPETPFSDQPIFARTPESMALFRDLDMDMQRHLDSSGAGPSRLAAQPMNGFLGDNGVQQVKRKLKGALATEGDGNNSKGIWWGTAPHRVEPNGYANGLYPREDLSPKRKRLLTPQSDDAGINGWKKQRVTPITSDDERAPKAGLSGQDGELLDLWWGAVGSSSLIASGLPPLPQPSSPNLNKRRKKRQKAPRIKPAGSKRSGSGLTGMMYKNIDTLRRVRRTNTKLLSLLAGNEPLPEPLEPTESSFNRRRREAALSLIPPDGGERVATQNLRLLSATILEHAGFEGSSASALDILTDVAADFIMNIGKSLSFLCEKHAGTMSSEEIILHTLFEHGTTEVSELEKYIKDDVERYGGRLLELDRKLSQNYQDQLDAAPDAEEDDALFDEDGLAFMSGDFADTFGEDFLGLRALGLDKELGLQSLSVPTRLFRGKRQTASVADGAASREVQLPFPPPASFVPLNTEKVATQIGLLQPFYKERLEKVEKSAALPPAEQTGDSSKAPAVPSVTLPDDPPNSLQVKMGPLGQITVVPLGGKKKEKGKAAAKPDAAPPPAEGEAPKSKKKKKKKKDAEGPASMGATGKVAIAAA</sequence>
<dbReference type="Gene3D" id="1.20.920.10">
    <property type="entry name" value="Bromodomain-like"/>
    <property type="match status" value="1"/>
</dbReference>
<keyword evidence="10" id="KW-1185">Reference proteome</keyword>
<feature type="region of interest" description="Disordered" evidence="7">
    <location>
        <begin position="731"/>
        <end position="831"/>
    </location>
</feature>
<dbReference type="PROSITE" id="PS50014">
    <property type="entry name" value="BROMODOMAIN_2"/>
    <property type="match status" value="1"/>
</dbReference>
<evidence type="ECO:0000256" key="4">
    <source>
        <dbReference type="ARBA" id="ARBA00023163"/>
    </source>
</evidence>
<dbReference type="STRING" id="930990.A0A067MBB2"/>
<dbReference type="OrthoDB" id="21449at2759"/>
<dbReference type="HOGENOM" id="CLU_006198_1_0_1"/>
<dbReference type="InterPro" id="IPR009072">
    <property type="entry name" value="Histone-fold"/>
</dbReference>
<dbReference type="AlphaFoldDB" id="A0A067MBB2"/>
<dbReference type="InterPro" id="IPR036427">
    <property type="entry name" value="Bromodomain-like_sf"/>
</dbReference>
<feature type="region of interest" description="Disordered" evidence="7">
    <location>
        <begin position="225"/>
        <end position="253"/>
    </location>
</feature>
<dbReference type="Gene3D" id="1.10.20.10">
    <property type="entry name" value="Histone, subunit A"/>
    <property type="match status" value="1"/>
</dbReference>
<dbReference type="Pfam" id="PF07524">
    <property type="entry name" value="Bromo_TP"/>
    <property type="match status" value="1"/>
</dbReference>
<evidence type="ECO:0000256" key="5">
    <source>
        <dbReference type="ARBA" id="ARBA00023242"/>
    </source>
</evidence>
<keyword evidence="5" id="KW-0539">Nucleus</keyword>
<feature type="compositionally biased region" description="Basic residues" evidence="7">
    <location>
        <begin position="424"/>
        <end position="435"/>
    </location>
</feature>
<dbReference type="GO" id="GO:0046982">
    <property type="term" value="F:protein heterodimerization activity"/>
    <property type="evidence" value="ECO:0007669"/>
    <property type="project" value="InterPro"/>
</dbReference>
<keyword evidence="3 6" id="KW-0103">Bromodomain</keyword>
<dbReference type="Proteomes" id="UP000027195">
    <property type="component" value="Unassembled WGS sequence"/>
</dbReference>
<dbReference type="InterPro" id="IPR037782">
    <property type="entry name" value="Spt7"/>
</dbReference>
<evidence type="ECO:0000256" key="7">
    <source>
        <dbReference type="SAM" id="MobiDB-lite"/>
    </source>
</evidence>
<dbReference type="GO" id="GO:0005198">
    <property type="term" value="F:structural molecule activity"/>
    <property type="evidence" value="ECO:0007669"/>
    <property type="project" value="TreeGrafter"/>
</dbReference>
<dbReference type="PANTHER" id="PTHR47343">
    <property type="entry name" value="TRANSCRIPTIONAL ACTIVATOR SPT7"/>
    <property type="match status" value="1"/>
</dbReference>
<feature type="region of interest" description="Disordered" evidence="7">
    <location>
        <begin position="409"/>
        <end position="450"/>
    </location>
</feature>